<gene>
    <name evidence="2" type="ORF">VFH_V149320</name>
</gene>
<reference evidence="2 3" key="1">
    <citation type="submission" date="2023-01" db="EMBL/GenBank/DDBJ databases">
        <authorList>
            <person name="Kreplak J."/>
        </authorList>
    </citation>
    <scope>NUCLEOTIDE SEQUENCE [LARGE SCALE GENOMIC DNA]</scope>
</reference>
<evidence type="ECO:0000313" key="3">
    <source>
        <dbReference type="Proteomes" id="UP001157006"/>
    </source>
</evidence>
<proteinExistence type="predicted"/>
<accession>A0AAV1AXX4</accession>
<feature type="region of interest" description="Disordered" evidence="1">
    <location>
        <begin position="63"/>
        <end position="83"/>
    </location>
</feature>
<organism evidence="2 3">
    <name type="scientific">Vicia faba</name>
    <name type="common">Broad bean</name>
    <name type="synonym">Faba vulgaris</name>
    <dbReference type="NCBI Taxonomy" id="3906"/>
    <lineage>
        <taxon>Eukaryota</taxon>
        <taxon>Viridiplantae</taxon>
        <taxon>Streptophyta</taxon>
        <taxon>Embryophyta</taxon>
        <taxon>Tracheophyta</taxon>
        <taxon>Spermatophyta</taxon>
        <taxon>Magnoliopsida</taxon>
        <taxon>eudicotyledons</taxon>
        <taxon>Gunneridae</taxon>
        <taxon>Pentapetalae</taxon>
        <taxon>rosids</taxon>
        <taxon>fabids</taxon>
        <taxon>Fabales</taxon>
        <taxon>Fabaceae</taxon>
        <taxon>Papilionoideae</taxon>
        <taxon>50 kb inversion clade</taxon>
        <taxon>NPAAA clade</taxon>
        <taxon>Hologalegina</taxon>
        <taxon>IRL clade</taxon>
        <taxon>Fabeae</taxon>
        <taxon>Vicia</taxon>
    </lineage>
</organism>
<dbReference type="Proteomes" id="UP001157006">
    <property type="component" value="Chromosome 5"/>
</dbReference>
<feature type="region of interest" description="Disordered" evidence="1">
    <location>
        <begin position="1"/>
        <end position="50"/>
    </location>
</feature>
<evidence type="ECO:0000256" key="1">
    <source>
        <dbReference type="SAM" id="MobiDB-lite"/>
    </source>
</evidence>
<dbReference type="AlphaFoldDB" id="A0AAV1AXX4"/>
<name>A0AAV1AXX4_VICFA</name>
<feature type="compositionally biased region" description="Polar residues" evidence="1">
    <location>
        <begin position="17"/>
        <end position="42"/>
    </location>
</feature>
<sequence>MCTKEQKNQGKIKSKAIKSTAQPPNATASAVNSSVTEGQTNAAPPLRLHQPHHRLEIRGIRQTPASKHQRAQAAAQGTPAPLITVKAATLRQPRFDSEKEHGVFSS</sequence>
<keyword evidence="3" id="KW-1185">Reference proteome</keyword>
<evidence type="ECO:0000313" key="2">
    <source>
        <dbReference type="EMBL" id="CAI8614841.1"/>
    </source>
</evidence>
<dbReference type="EMBL" id="OX451740">
    <property type="protein sequence ID" value="CAI8614841.1"/>
    <property type="molecule type" value="Genomic_DNA"/>
</dbReference>
<protein>
    <submittedName>
        <fullName evidence="2">Uncharacterized protein</fullName>
    </submittedName>
</protein>